<comment type="cofactor">
    <cofactor evidence="1 7">
        <name>Zn(2+)</name>
        <dbReference type="ChEBI" id="CHEBI:29105"/>
    </cofactor>
</comment>
<dbReference type="SUPFAM" id="SSF50129">
    <property type="entry name" value="GroES-like"/>
    <property type="match status" value="1"/>
</dbReference>
<name>A0A8H4PPJ9_9HYPO</name>
<dbReference type="Proteomes" id="UP000557566">
    <property type="component" value="Unassembled WGS sequence"/>
</dbReference>
<dbReference type="GO" id="GO:0004022">
    <property type="term" value="F:alcohol dehydrogenase (NAD+) activity"/>
    <property type="evidence" value="ECO:0007669"/>
    <property type="project" value="TreeGrafter"/>
</dbReference>
<dbReference type="SUPFAM" id="SSF51735">
    <property type="entry name" value="NAD(P)-binding Rossmann-fold domains"/>
    <property type="match status" value="1"/>
</dbReference>
<accession>A0A8H4PPJ9</accession>
<evidence type="ECO:0000313" key="10">
    <source>
        <dbReference type="Proteomes" id="UP000557566"/>
    </source>
</evidence>
<dbReference type="SMART" id="SM00829">
    <property type="entry name" value="PKS_ER"/>
    <property type="match status" value="1"/>
</dbReference>
<dbReference type="GO" id="GO:0008270">
    <property type="term" value="F:zinc ion binding"/>
    <property type="evidence" value="ECO:0007669"/>
    <property type="project" value="InterPro"/>
</dbReference>
<dbReference type="Gene3D" id="3.40.50.720">
    <property type="entry name" value="NAD(P)-binding Rossmann-like Domain"/>
    <property type="match status" value="1"/>
</dbReference>
<evidence type="ECO:0000259" key="8">
    <source>
        <dbReference type="SMART" id="SM00829"/>
    </source>
</evidence>
<keyword evidence="3 7" id="KW-0479">Metal-binding</keyword>
<sequence length="341" mass="36777">MSLPESYRACVLDKPGDGWVLRNVPLERPSQGEILVKIICCGFCLTDSSTQKGSLGPMVKWPTVPGHEFIGDVVHVGPGVTKWSVGDRVGGTWHGGHDGTCRQCNQGFFQGCKNQLINGVSRAGGFAEYCNLRSEAAVKLPKDADPVQAASFLCAGLTVFNSIRHQNIGPGETVVIQGIGGLGHLGIQYARKMGFRVIAVSTSNAKREFAMELGAHHYINSSECDVAEEINKLGGAKLVVLTAPNPTLMGQYTACLTWQGKLLILAPVGDITINSAHLVHLASSVHGWHAGHAQDCEEAIEFARLHGIRCLVESFPLDKIEEAAERVKQSKARFRVVLTME</sequence>
<evidence type="ECO:0000256" key="2">
    <source>
        <dbReference type="ARBA" id="ARBA00008072"/>
    </source>
</evidence>
<evidence type="ECO:0000256" key="3">
    <source>
        <dbReference type="ARBA" id="ARBA00022723"/>
    </source>
</evidence>
<dbReference type="InterPro" id="IPR020843">
    <property type="entry name" value="ER"/>
</dbReference>
<dbReference type="InterPro" id="IPR013154">
    <property type="entry name" value="ADH-like_N"/>
</dbReference>
<dbReference type="GO" id="GO:0005737">
    <property type="term" value="C:cytoplasm"/>
    <property type="evidence" value="ECO:0007669"/>
    <property type="project" value="TreeGrafter"/>
</dbReference>
<keyword evidence="6" id="KW-0520">NAD</keyword>
<comment type="similarity">
    <text evidence="2 7">Belongs to the zinc-containing alcohol dehydrogenase family.</text>
</comment>
<dbReference type="PANTHER" id="PTHR42940">
    <property type="entry name" value="ALCOHOL DEHYDROGENASE 1-RELATED"/>
    <property type="match status" value="1"/>
</dbReference>
<dbReference type="PROSITE" id="PS00059">
    <property type="entry name" value="ADH_ZINC"/>
    <property type="match status" value="1"/>
</dbReference>
<dbReference type="Pfam" id="PF00107">
    <property type="entry name" value="ADH_zinc_N"/>
    <property type="match status" value="1"/>
</dbReference>
<evidence type="ECO:0000256" key="5">
    <source>
        <dbReference type="ARBA" id="ARBA00023002"/>
    </source>
</evidence>
<protein>
    <recommendedName>
        <fullName evidence="8">Enoyl reductase (ER) domain-containing protein</fullName>
    </recommendedName>
</protein>
<keyword evidence="4 7" id="KW-0862">Zinc</keyword>
<dbReference type="Pfam" id="PF08240">
    <property type="entry name" value="ADH_N"/>
    <property type="match status" value="1"/>
</dbReference>
<dbReference type="InterPro" id="IPR013149">
    <property type="entry name" value="ADH-like_C"/>
</dbReference>
<proteinExistence type="inferred from homology"/>
<feature type="domain" description="Enoyl reductase (ER)" evidence="8">
    <location>
        <begin position="16"/>
        <end position="338"/>
    </location>
</feature>
<keyword evidence="10" id="KW-1185">Reference proteome</keyword>
<dbReference type="InterPro" id="IPR011032">
    <property type="entry name" value="GroES-like_sf"/>
</dbReference>
<dbReference type="PANTHER" id="PTHR42940:SF7">
    <property type="entry name" value="ALCOHOL DEHYDROGENASE-LIKE N-TERMINAL DOMAIN-CONTAINING PROTEIN"/>
    <property type="match status" value="1"/>
</dbReference>
<dbReference type="InterPro" id="IPR002328">
    <property type="entry name" value="ADH_Zn_CS"/>
</dbReference>
<keyword evidence="5" id="KW-0560">Oxidoreductase</keyword>
<organism evidence="9 10">
    <name type="scientific">Ophiocordyceps sinensis</name>
    <dbReference type="NCBI Taxonomy" id="72228"/>
    <lineage>
        <taxon>Eukaryota</taxon>
        <taxon>Fungi</taxon>
        <taxon>Dikarya</taxon>
        <taxon>Ascomycota</taxon>
        <taxon>Pezizomycotina</taxon>
        <taxon>Sordariomycetes</taxon>
        <taxon>Hypocreomycetidae</taxon>
        <taxon>Hypocreales</taxon>
        <taxon>Ophiocordycipitaceae</taxon>
        <taxon>Ophiocordyceps</taxon>
    </lineage>
</organism>
<dbReference type="Gene3D" id="3.90.180.10">
    <property type="entry name" value="Medium-chain alcohol dehydrogenases, catalytic domain"/>
    <property type="match status" value="1"/>
</dbReference>
<evidence type="ECO:0000256" key="6">
    <source>
        <dbReference type="ARBA" id="ARBA00023027"/>
    </source>
</evidence>
<dbReference type="EMBL" id="JAAVMX010000005">
    <property type="protein sequence ID" value="KAF4508072.1"/>
    <property type="molecule type" value="Genomic_DNA"/>
</dbReference>
<evidence type="ECO:0000256" key="7">
    <source>
        <dbReference type="RuleBase" id="RU361277"/>
    </source>
</evidence>
<dbReference type="InterPro" id="IPR036291">
    <property type="entry name" value="NAD(P)-bd_dom_sf"/>
</dbReference>
<evidence type="ECO:0000313" key="9">
    <source>
        <dbReference type="EMBL" id="KAF4508072.1"/>
    </source>
</evidence>
<reference evidence="9 10" key="1">
    <citation type="journal article" date="2020" name="Genome Biol. Evol.">
        <title>A new high-quality draft genome assembly of the Chinese cordyceps Ophiocordyceps sinensis.</title>
        <authorList>
            <person name="Shu R."/>
            <person name="Zhang J."/>
            <person name="Meng Q."/>
            <person name="Zhang H."/>
            <person name="Zhou G."/>
            <person name="Li M."/>
            <person name="Wu P."/>
            <person name="Zhao Y."/>
            <person name="Chen C."/>
            <person name="Qin Q."/>
        </authorList>
    </citation>
    <scope>NUCLEOTIDE SEQUENCE [LARGE SCALE GENOMIC DNA]</scope>
    <source>
        <strain evidence="9 10">IOZ07</strain>
    </source>
</reference>
<evidence type="ECO:0000256" key="4">
    <source>
        <dbReference type="ARBA" id="ARBA00022833"/>
    </source>
</evidence>
<dbReference type="FunFam" id="3.40.50.720:FF:000039">
    <property type="entry name" value="Alcohol dehydrogenase AdhP"/>
    <property type="match status" value="1"/>
</dbReference>
<dbReference type="AlphaFoldDB" id="A0A8H4PPJ9"/>
<evidence type="ECO:0000256" key="1">
    <source>
        <dbReference type="ARBA" id="ARBA00001947"/>
    </source>
</evidence>
<dbReference type="OrthoDB" id="256333at2759"/>
<comment type="caution">
    <text evidence="9">The sequence shown here is derived from an EMBL/GenBank/DDBJ whole genome shotgun (WGS) entry which is preliminary data.</text>
</comment>
<gene>
    <name evidence="9" type="ORF">G6O67_004500</name>
</gene>